<name>A0ABQ9I5S7_9NEOP</name>
<reference evidence="5 6" key="1">
    <citation type="submission" date="2023-02" db="EMBL/GenBank/DDBJ databases">
        <title>LHISI_Scaffold_Assembly.</title>
        <authorList>
            <person name="Stuart O.P."/>
            <person name="Cleave R."/>
            <person name="Magrath M.J.L."/>
            <person name="Mikheyev A.S."/>
        </authorList>
    </citation>
    <scope>NUCLEOTIDE SEQUENCE [LARGE SCALE GENOMIC DNA]</scope>
    <source>
        <strain evidence="5">Daus_M_001</strain>
        <tissue evidence="5">Leg muscle</tissue>
    </source>
</reference>
<dbReference type="PANTHER" id="PTHR10720">
    <property type="entry name" value="HEME OXYGENASE"/>
    <property type="match status" value="1"/>
</dbReference>
<dbReference type="InterPro" id="IPR016084">
    <property type="entry name" value="Haem_Oase-like_multi-hlx"/>
</dbReference>
<keyword evidence="6" id="KW-1185">Reference proteome</keyword>
<keyword evidence="2" id="KW-0479">Metal-binding</keyword>
<keyword evidence="1" id="KW-0349">Heme</keyword>
<evidence type="ECO:0000313" key="6">
    <source>
        <dbReference type="Proteomes" id="UP001159363"/>
    </source>
</evidence>
<dbReference type="PRINTS" id="PR00088">
    <property type="entry name" value="HAEMOXYGNASE"/>
</dbReference>
<keyword evidence="4" id="KW-0472">Membrane</keyword>
<proteinExistence type="predicted"/>
<evidence type="ECO:0000256" key="4">
    <source>
        <dbReference type="SAM" id="Phobius"/>
    </source>
</evidence>
<accession>A0ABQ9I5S7</accession>
<gene>
    <name evidence="5" type="ORF">PR048_004386</name>
</gene>
<sequence length="189" mass="21558">MERHKNTHIFRLDIEGLRRTEAFEKDLIFYLGKDWKNNYVVRESVAAYLLHLRKIESSNPNLLLAYIYHLYMGLLSGGQLLMHKRKVLGKFPFTGATREGGTAVTNFGDITISKLKRDVKAAMNSVAEDLDETTKQMLIEESKTVFVKNNEIIRTVKGGTEVVVMKLLILLIPLSVALMLLALILFYNK</sequence>
<keyword evidence="3" id="KW-0408">Iron</keyword>
<feature type="transmembrane region" description="Helical" evidence="4">
    <location>
        <begin position="63"/>
        <end position="82"/>
    </location>
</feature>
<dbReference type="InterPro" id="IPR002051">
    <property type="entry name" value="Haem_Oase"/>
</dbReference>
<evidence type="ECO:0008006" key="7">
    <source>
        <dbReference type="Google" id="ProtNLM"/>
    </source>
</evidence>
<comment type="caution">
    <text evidence="5">The sequence shown here is derived from an EMBL/GenBank/DDBJ whole genome shotgun (WGS) entry which is preliminary data.</text>
</comment>
<dbReference type="InterPro" id="IPR016053">
    <property type="entry name" value="Haem_Oase-like"/>
</dbReference>
<evidence type="ECO:0000256" key="3">
    <source>
        <dbReference type="ARBA" id="ARBA00023004"/>
    </source>
</evidence>
<feature type="transmembrane region" description="Helical" evidence="4">
    <location>
        <begin position="167"/>
        <end position="187"/>
    </location>
</feature>
<evidence type="ECO:0000256" key="2">
    <source>
        <dbReference type="ARBA" id="ARBA00022723"/>
    </source>
</evidence>
<dbReference type="Proteomes" id="UP001159363">
    <property type="component" value="Chromosome 2"/>
</dbReference>
<keyword evidence="4" id="KW-0812">Transmembrane</keyword>
<organism evidence="5 6">
    <name type="scientific">Dryococelus australis</name>
    <dbReference type="NCBI Taxonomy" id="614101"/>
    <lineage>
        <taxon>Eukaryota</taxon>
        <taxon>Metazoa</taxon>
        <taxon>Ecdysozoa</taxon>
        <taxon>Arthropoda</taxon>
        <taxon>Hexapoda</taxon>
        <taxon>Insecta</taxon>
        <taxon>Pterygota</taxon>
        <taxon>Neoptera</taxon>
        <taxon>Polyneoptera</taxon>
        <taxon>Phasmatodea</taxon>
        <taxon>Verophasmatodea</taxon>
        <taxon>Anareolatae</taxon>
        <taxon>Phasmatidae</taxon>
        <taxon>Eurycanthinae</taxon>
        <taxon>Dryococelus</taxon>
    </lineage>
</organism>
<dbReference type="Pfam" id="PF01126">
    <property type="entry name" value="Heme_oxygenase"/>
    <property type="match status" value="1"/>
</dbReference>
<evidence type="ECO:0000313" key="5">
    <source>
        <dbReference type="EMBL" id="KAJ8891832.1"/>
    </source>
</evidence>
<keyword evidence="4" id="KW-1133">Transmembrane helix</keyword>
<dbReference type="EMBL" id="JARBHB010000002">
    <property type="protein sequence ID" value="KAJ8891832.1"/>
    <property type="molecule type" value="Genomic_DNA"/>
</dbReference>
<protein>
    <recommendedName>
        <fullName evidence="7">Heme oxygenase</fullName>
    </recommendedName>
</protein>
<dbReference type="SUPFAM" id="SSF48613">
    <property type="entry name" value="Heme oxygenase-like"/>
    <property type="match status" value="1"/>
</dbReference>
<evidence type="ECO:0000256" key="1">
    <source>
        <dbReference type="ARBA" id="ARBA00022617"/>
    </source>
</evidence>
<dbReference type="CDD" id="cd19165">
    <property type="entry name" value="HemeO"/>
    <property type="match status" value="1"/>
</dbReference>
<dbReference type="PANTHER" id="PTHR10720:SF0">
    <property type="entry name" value="HEME OXYGENASE"/>
    <property type="match status" value="1"/>
</dbReference>
<dbReference type="Gene3D" id="1.20.910.10">
    <property type="entry name" value="Heme oxygenase-like"/>
    <property type="match status" value="1"/>
</dbReference>